<organism evidence="8 9">
    <name type="scientific">Saccharomyces uvarum</name>
    <name type="common">Yeast</name>
    <name type="synonym">Saccharomyces bayanus var. uvarum</name>
    <dbReference type="NCBI Taxonomy" id="230603"/>
    <lineage>
        <taxon>Eukaryota</taxon>
        <taxon>Fungi</taxon>
        <taxon>Dikarya</taxon>
        <taxon>Ascomycota</taxon>
        <taxon>Saccharomycotina</taxon>
        <taxon>Saccharomycetes</taxon>
        <taxon>Saccharomycetales</taxon>
        <taxon>Saccharomycetaceae</taxon>
        <taxon>Saccharomyces</taxon>
    </lineage>
</organism>
<evidence type="ECO:0000256" key="3">
    <source>
        <dbReference type="ARBA" id="ARBA00023125"/>
    </source>
</evidence>
<dbReference type="Proteomes" id="UP001162090">
    <property type="component" value="Chromosome 10"/>
</dbReference>
<dbReference type="SMART" id="SM00415">
    <property type="entry name" value="HSF"/>
    <property type="match status" value="1"/>
</dbReference>
<feature type="compositionally biased region" description="Basic residues" evidence="6">
    <location>
        <begin position="96"/>
        <end position="116"/>
    </location>
</feature>
<evidence type="ECO:0000256" key="4">
    <source>
        <dbReference type="ARBA" id="ARBA00023242"/>
    </source>
</evidence>
<sequence length="349" mass="39965">MELSDVFVSKLFQLLQSNAYSEIIQWLPDGTRFVIWNTDQFAKVILKRFFPSLPSFASFVRQLSKYEFQKMERLHGKEFSNVHFQRDNLAGLPLVKTRKCPPPKKPKPKLKPKPKPSKACAYRWDPYKVNSILSKAVGKQSFEKLAKNVDTLQGNLDELTSTNTESLRIIKEINASLQTLSHHQFHAFQMANFLQANFEAIRKAASQASCGPPQHPRRHRLLLLIADTCDISKTPLVRLLKSMNCSIDTATQWHPMLNLDAYDLLFVAVSPYMPEDQIIYFKKLRNLLPTFPMVGVMNNLVSALDTSNTPSNYSRHYCNHFLRLGFNDILVSPFTPTQLTTLLSKHLPT</sequence>
<reference evidence="8" key="1">
    <citation type="submission" date="2022-10" db="EMBL/GenBank/DDBJ databases">
        <authorList>
            <person name="Byrne P K."/>
        </authorList>
    </citation>
    <scope>NUCLEOTIDE SEQUENCE</scope>
    <source>
        <strain evidence="8">CBS7001</strain>
    </source>
</reference>
<keyword evidence="3" id="KW-0238">DNA-binding</keyword>
<evidence type="ECO:0000313" key="8">
    <source>
        <dbReference type="EMBL" id="CAI4044115.1"/>
    </source>
</evidence>
<accession>A0AA35NGU8</accession>
<comment type="subcellular location">
    <subcellularLocation>
        <location evidence="1">Nucleus</location>
    </subcellularLocation>
</comment>
<dbReference type="PANTHER" id="PTHR10015">
    <property type="entry name" value="HEAT SHOCK TRANSCRIPTION FACTOR"/>
    <property type="match status" value="1"/>
</dbReference>
<feature type="region of interest" description="Disordered" evidence="6">
    <location>
        <begin position="95"/>
        <end position="117"/>
    </location>
</feature>
<evidence type="ECO:0000313" key="9">
    <source>
        <dbReference type="Proteomes" id="UP001162090"/>
    </source>
</evidence>
<dbReference type="Gene3D" id="1.10.10.10">
    <property type="entry name" value="Winged helix-like DNA-binding domain superfamily/Winged helix DNA-binding domain"/>
    <property type="match status" value="1"/>
</dbReference>
<dbReference type="PANTHER" id="PTHR10015:SF427">
    <property type="entry name" value="HEAT SHOCK FACTOR PROTEIN"/>
    <property type="match status" value="1"/>
</dbReference>
<dbReference type="InterPro" id="IPR036388">
    <property type="entry name" value="WH-like_DNA-bd_sf"/>
</dbReference>
<dbReference type="PRINTS" id="PR00056">
    <property type="entry name" value="HSFDOMAIN"/>
</dbReference>
<evidence type="ECO:0000256" key="2">
    <source>
        <dbReference type="ARBA" id="ARBA00006403"/>
    </source>
</evidence>
<dbReference type="EMBL" id="OX365921">
    <property type="protein sequence ID" value="CAI4044115.1"/>
    <property type="molecule type" value="Genomic_DNA"/>
</dbReference>
<evidence type="ECO:0000256" key="5">
    <source>
        <dbReference type="RuleBase" id="RU004020"/>
    </source>
</evidence>
<protein>
    <recommendedName>
        <fullName evidence="7">HSF-type DNA-binding domain-containing protein</fullName>
    </recommendedName>
</protein>
<keyword evidence="4" id="KW-0539">Nucleus</keyword>
<dbReference type="InterPro" id="IPR000232">
    <property type="entry name" value="HSF_DNA-bd"/>
</dbReference>
<evidence type="ECO:0000256" key="1">
    <source>
        <dbReference type="ARBA" id="ARBA00004123"/>
    </source>
</evidence>
<gene>
    <name evidence="8" type="primary">SUVC10G0200</name>
    <name evidence="8" type="ORF">SUVC_10G0200</name>
</gene>
<dbReference type="GO" id="GO:0043565">
    <property type="term" value="F:sequence-specific DNA binding"/>
    <property type="evidence" value="ECO:0007669"/>
    <property type="project" value="InterPro"/>
</dbReference>
<dbReference type="GO" id="GO:0003700">
    <property type="term" value="F:DNA-binding transcription factor activity"/>
    <property type="evidence" value="ECO:0007669"/>
    <property type="project" value="InterPro"/>
</dbReference>
<dbReference type="InterPro" id="IPR036390">
    <property type="entry name" value="WH_DNA-bd_sf"/>
</dbReference>
<evidence type="ECO:0000256" key="6">
    <source>
        <dbReference type="SAM" id="MobiDB-lite"/>
    </source>
</evidence>
<name>A0AA35NGU8_SACUV</name>
<dbReference type="GO" id="GO:0005634">
    <property type="term" value="C:nucleus"/>
    <property type="evidence" value="ECO:0007669"/>
    <property type="project" value="UniProtKB-SubCell"/>
</dbReference>
<dbReference type="AlphaFoldDB" id="A0AA35NGU8"/>
<dbReference type="Pfam" id="PF00447">
    <property type="entry name" value="HSF_DNA-bind"/>
    <property type="match status" value="1"/>
</dbReference>
<proteinExistence type="inferred from homology"/>
<comment type="similarity">
    <text evidence="2 5">Belongs to the HSF family.</text>
</comment>
<dbReference type="SUPFAM" id="SSF46785">
    <property type="entry name" value="Winged helix' DNA-binding domain"/>
    <property type="match status" value="1"/>
</dbReference>
<evidence type="ECO:0000259" key="7">
    <source>
        <dbReference type="SMART" id="SM00415"/>
    </source>
</evidence>
<feature type="domain" description="HSF-type DNA-binding" evidence="7">
    <location>
        <begin position="3"/>
        <end position="98"/>
    </location>
</feature>